<dbReference type="InterPro" id="IPR026893">
    <property type="entry name" value="Tyr/Ser_Pase_IphP-type"/>
</dbReference>
<dbReference type="Pfam" id="PF13350">
    <property type="entry name" value="Y_phosphatase3"/>
    <property type="match status" value="1"/>
</dbReference>
<organism evidence="2">
    <name type="scientific">Alexandrium monilatum</name>
    <dbReference type="NCBI Taxonomy" id="311494"/>
    <lineage>
        <taxon>Eukaryota</taxon>
        <taxon>Sar</taxon>
        <taxon>Alveolata</taxon>
        <taxon>Dinophyceae</taxon>
        <taxon>Gonyaulacales</taxon>
        <taxon>Pyrocystaceae</taxon>
        <taxon>Alexandrium</taxon>
    </lineage>
</organism>
<dbReference type="PANTHER" id="PTHR31126">
    <property type="entry name" value="TYROSINE-PROTEIN PHOSPHATASE"/>
    <property type="match status" value="1"/>
</dbReference>
<dbReference type="EMBL" id="HBNR01049177">
    <property type="protein sequence ID" value="CAE4612098.1"/>
    <property type="molecule type" value="Transcribed_RNA"/>
</dbReference>
<proteinExistence type="predicted"/>
<gene>
    <name evidence="2" type="ORF">AMON00008_LOCUS34341</name>
</gene>
<reference evidence="2" key="1">
    <citation type="submission" date="2021-01" db="EMBL/GenBank/DDBJ databases">
        <authorList>
            <person name="Corre E."/>
            <person name="Pelletier E."/>
            <person name="Niang G."/>
            <person name="Scheremetjew M."/>
            <person name="Finn R."/>
            <person name="Kale V."/>
            <person name="Holt S."/>
            <person name="Cochrane G."/>
            <person name="Meng A."/>
            <person name="Brown T."/>
            <person name="Cohen L."/>
        </authorList>
    </citation>
    <scope>NUCLEOTIDE SEQUENCE</scope>
    <source>
        <strain evidence="2">CCMP3105</strain>
    </source>
</reference>
<dbReference type="SUPFAM" id="SSF52799">
    <property type="entry name" value="(Phosphotyrosine protein) phosphatases II"/>
    <property type="match status" value="1"/>
</dbReference>
<evidence type="ECO:0000256" key="1">
    <source>
        <dbReference type="SAM" id="MobiDB-lite"/>
    </source>
</evidence>
<dbReference type="AlphaFoldDB" id="A0A7S4REK3"/>
<dbReference type="InterPro" id="IPR029021">
    <property type="entry name" value="Prot-tyrosine_phosphatase-like"/>
</dbReference>
<dbReference type="Gene3D" id="3.90.190.10">
    <property type="entry name" value="Protein tyrosine phosphatase superfamily"/>
    <property type="match status" value="1"/>
</dbReference>
<dbReference type="PANTHER" id="PTHR31126:SF1">
    <property type="entry name" value="TYROSINE SPECIFIC PROTEIN PHOSPHATASES DOMAIN-CONTAINING PROTEIN"/>
    <property type="match status" value="1"/>
</dbReference>
<feature type="region of interest" description="Disordered" evidence="1">
    <location>
        <begin position="1"/>
        <end position="21"/>
    </location>
</feature>
<sequence>MAAAGGRPAHPTGMPKAGPPLPQCWQVVGGADKGGLLVREGQDLKSQEVPGRLATGAVVKELQLAGDRLQYRKLRANDAGPETGWVSVKLPGKELLVKCEAPEEPDFSKWVPQVDFSDEPGQRHLDGWTRPLDFERIANLRDVAASHPEGAAIPCADGKTLKRGLLFRSGHWICATKRDIQRLKDDLGIVTYIDLRDGLDMEGIDAPVYDDYPPSPHKRHKDVPEPSVGTRRRLWCPFTKGLKLRSPTLDEQARTVSELDRRAMNDWFFRWMNSETLNGRLQLSLASQLSAVNRAILFINHDEVLKAMRTLTDRRSYPLLFGCVAGKDRTGILACLILGALGVSEDLIMQDYLRTNAASAHISACAQVGEFLWWREMCEQNPRKWEMYLKAGRLHPLEYGPASDGAGDPFVRGVKAVFSAFGWERLGLQPPPEDEEPAAPEVGVGEAAAAADPAGANAASSQENLTASKVYRGTMEYTLGLLREQGGVLAYLESIGFGPDDVAKLREILTE</sequence>
<evidence type="ECO:0008006" key="3">
    <source>
        <dbReference type="Google" id="ProtNLM"/>
    </source>
</evidence>
<name>A0A7S4REK3_9DINO</name>
<protein>
    <recommendedName>
        <fullName evidence="3">Tyrosine specific protein phosphatases domain-containing protein</fullName>
    </recommendedName>
</protein>
<dbReference type="GO" id="GO:0004721">
    <property type="term" value="F:phosphoprotein phosphatase activity"/>
    <property type="evidence" value="ECO:0007669"/>
    <property type="project" value="InterPro"/>
</dbReference>
<evidence type="ECO:0000313" key="2">
    <source>
        <dbReference type="EMBL" id="CAE4612098.1"/>
    </source>
</evidence>
<accession>A0A7S4REK3</accession>